<dbReference type="Proteomes" id="UP000185003">
    <property type="component" value="Unassembled WGS sequence"/>
</dbReference>
<evidence type="ECO:0008006" key="3">
    <source>
        <dbReference type="Google" id="ProtNLM"/>
    </source>
</evidence>
<proteinExistence type="predicted"/>
<protein>
    <recommendedName>
        <fullName evidence="3">Trypsin-like peptidase domain-containing protein</fullName>
    </recommendedName>
</protein>
<gene>
    <name evidence="1" type="ORF">SAMN04488055_1782</name>
</gene>
<keyword evidence="2" id="KW-1185">Reference proteome</keyword>
<reference evidence="1 2" key="1">
    <citation type="submission" date="2016-11" db="EMBL/GenBank/DDBJ databases">
        <authorList>
            <person name="Jaros S."/>
            <person name="Januszkiewicz K."/>
            <person name="Wedrychowicz H."/>
        </authorList>
    </citation>
    <scope>NUCLEOTIDE SEQUENCE [LARGE SCALE GENOMIC DNA]</scope>
    <source>
        <strain evidence="1 2">DSM 24787</strain>
    </source>
</reference>
<dbReference type="STRING" id="536979.SAMN04488055_1782"/>
<organism evidence="1 2">
    <name type="scientific">Chitinophaga niabensis</name>
    <dbReference type="NCBI Taxonomy" id="536979"/>
    <lineage>
        <taxon>Bacteria</taxon>
        <taxon>Pseudomonadati</taxon>
        <taxon>Bacteroidota</taxon>
        <taxon>Chitinophagia</taxon>
        <taxon>Chitinophagales</taxon>
        <taxon>Chitinophagaceae</taxon>
        <taxon>Chitinophaga</taxon>
    </lineage>
</organism>
<sequence>MNDEKIESLKSITKHFSEIILTATCELFIYKKNTKILIPWGSGLLLRHNGNHYLLSCAHVLCDLKGEIGPFFLMNGEVSTIGGKICQTNPHFWGNRKQDHYDIAVIKLNDSTIDFIQRKYMFFEMGHIKTGHIKTENSLCMCIGYPSSYTKKEIISSSVFISNPGYSLVTRLSKSDINIPGYNEDHHFAVNYSIGKVSSFTNTGKKKRGPNPYGMSGGGLWLVESQDKSDLHTARLIGINREYIANKSLLISTRIDFFIDIIRQNFDPTIENNGIQVNLV</sequence>
<dbReference type="EMBL" id="FSRA01000001">
    <property type="protein sequence ID" value="SIN85646.1"/>
    <property type="molecule type" value="Genomic_DNA"/>
</dbReference>
<name>A0A1N6ERI1_9BACT</name>
<evidence type="ECO:0000313" key="2">
    <source>
        <dbReference type="Proteomes" id="UP000185003"/>
    </source>
</evidence>
<accession>A0A1N6ERI1</accession>
<dbReference type="SUPFAM" id="SSF50494">
    <property type="entry name" value="Trypsin-like serine proteases"/>
    <property type="match status" value="1"/>
</dbReference>
<dbReference type="AlphaFoldDB" id="A0A1N6ERI1"/>
<dbReference type="OrthoDB" id="1247050at2"/>
<dbReference type="RefSeq" id="WP_074238902.1">
    <property type="nucleotide sequence ID" value="NZ_FSRA01000001.1"/>
</dbReference>
<dbReference type="InterPro" id="IPR009003">
    <property type="entry name" value="Peptidase_S1_PA"/>
</dbReference>
<evidence type="ECO:0000313" key="1">
    <source>
        <dbReference type="EMBL" id="SIN85646.1"/>
    </source>
</evidence>